<evidence type="ECO:0000259" key="2">
    <source>
        <dbReference type="PROSITE" id="PS51831"/>
    </source>
</evidence>
<dbReference type="SMART" id="SM00471">
    <property type="entry name" value="HDc"/>
    <property type="match status" value="1"/>
</dbReference>
<dbReference type="InterPro" id="IPR052722">
    <property type="entry name" value="PgpH_phosphodiesterase"/>
</dbReference>
<dbReference type="Proteomes" id="UP000176009">
    <property type="component" value="Unassembled WGS sequence"/>
</dbReference>
<dbReference type="EMBL" id="LKTR01000024">
    <property type="protein sequence ID" value="PKD18142.1"/>
    <property type="molecule type" value="Genomic_DNA"/>
</dbReference>
<evidence type="ECO:0000313" key="3">
    <source>
        <dbReference type="EMBL" id="OEY72436.1"/>
    </source>
</evidence>
<dbReference type="Pfam" id="PF07697">
    <property type="entry name" value="7TMR-HDED"/>
    <property type="match status" value="1"/>
</dbReference>
<comment type="caution">
    <text evidence="4">The sequence shown here is derived from an EMBL/GenBank/DDBJ whole genome shotgun (WGS) entry which is preliminary data.</text>
</comment>
<dbReference type="SUPFAM" id="SSF109604">
    <property type="entry name" value="HD-domain/PDEase-like"/>
    <property type="match status" value="1"/>
</dbReference>
<dbReference type="InterPro" id="IPR006675">
    <property type="entry name" value="HDIG_dom"/>
</dbReference>
<sequence length="681" mass="78730">MKKFVNNLYKNQALFYKVFLFALTAVLIVYLLPRGGNFKYEIPKGKPWQYENLYAPFDFAILKSEEEIQQERQQIRNNHTPYFQYNQEIPKQVKAEVPDVVYEVFPDSLLRNREIQIIGFVNETLEEVYEFGLLQANNRVEDNQLVYLRKGNEAFEISYKNILKQDEVRNFLNTEIEQSNLSYIENELLEVFFNLIEPNVSFDSEFTQRELQSKLDNISYTRGNIEQGSRVIARGEVVEGNKYNILRSLKNEYESQVWSESNYKWIIVGYSVLVALALLMLLLFIRKYRQEIFENNVKVTFIFFNILFMVLLTKLVVNFNIDYVYVVPLCILPLTLKAFFDARLGMFTHVITVLLLGFIVPNSYEYMFLQIIAGIVTILTVSELYKRANLFVSVGQITLVYIISYFAFTVIQEGNIADVEGEVLLTFLLGGLATLFVQPLIYIYEKIFGMVSDMSLLELSDTNSKLLKELSEKAPGTFHHSLNVANLAEAAANEINANAMLVRVGALYHDIGKMKNPTYFSENQTSAVNSHDELAPRESAQIITDHVINGIEIAKKHNLPDRVIDFIRTHHGTTTVYFFYMKEKEQNDNAVADDFRYPGPIPFSKETAILMMCDSVEAASKSLKEPTAGVIDNFVEKIIDKQMKEEQFLNANITFKEIQVVKKILKRKLKNIFHLRVEYPE</sequence>
<dbReference type="NCBIfam" id="TIGR00277">
    <property type="entry name" value="HDIG"/>
    <property type="match status" value="1"/>
</dbReference>
<dbReference type="InterPro" id="IPR011621">
    <property type="entry name" value="Metal-dep_PHydrolase_7TM_intra"/>
</dbReference>
<evidence type="ECO:0000256" key="1">
    <source>
        <dbReference type="SAM" id="Phobius"/>
    </source>
</evidence>
<dbReference type="PANTHER" id="PTHR36442">
    <property type="entry name" value="CYCLIC-DI-AMP PHOSPHODIESTERASE PGPH"/>
    <property type="match status" value="1"/>
</dbReference>
<dbReference type="Proteomes" id="UP000232533">
    <property type="component" value="Unassembled WGS sequence"/>
</dbReference>
<dbReference type="CDD" id="cd00077">
    <property type="entry name" value="HDc"/>
    <property type="match status" value="1"/>
</dbReference>
<dbReference type="InterPro" id="IPR011624">
    <property type="entry name" value="Metal-dep_PHydrolase_7TM_extra"/>
</dbReference>
<dbReference type="InterPro" id="IPR006674">
    <property type="entry name" value="HD_domain"/>
</dbReference>
<gene>
    <name evidence="4" type="ORF">APR40_13140</name>
    <name evidence="3" type="ORF">BHS39_13175</name>
</gene>
<feature type="transmembrane region" description="Helical" evidence="1">
    <location>
        <begin position="265"/>
        <end position="285"/>
    </location>
</feature>
<feature type="transmembrane region" description="Helical" evidence="1">
    <location>
        <begin position="390"/>
        <end position="411"/>
    </location>
</feature>
<dbReference type="Pfam" id="PF07698">
    <property type="entry name" value="7TM-7TMR_HD"/>
    <property type="match status" value="1"/>
</dbReference>
<dbReference type="OrthoDB" id="9806952at2"/>
<feature type="transmembrane region" description="Helical" evidence="1">
    <location>
        <begin position="12"/>
        <end position="32"/>
    </location>
</feature>
<dbReference type="GO" id="GO:0016787">
    <property type="term" value="F:hydrolase activity"/>
    <property type="evidence" value="ECO:0007669"/>
    <property type="project" value="UniProtKB-KW"/>
</dbReference>
<keyword evidence="1" id="KW-1133">Transmembrane helix</keyword>
<feature type="transmembrane region" description="Helical" evidence="1">
    <location>
        <begin position="323"/>
        <end position="339"/>
    </location>
</feature>
<feature type="domain" description="HD" evidence="2">
    <location>
        <begin position="477"/>
        <end position="619"/>
    </location>
</feature>
<dbReference type="RefSeq" id="WP_070054301.1">
    <property type="nucleotide sequence ID" value="NZ_FVZF01000027.1"/>
</dbReference>
<keyword evidence="1" id="KW-0812">Transmembrane</keyword>
<dbReference type="AlphaFoldDB" id="A0A2N0TTS2"/>
<dbReference type="Gene3D" id="1.10.3210.10">
    <property type="entry name" value="Hypothetical protein af1432"/>
    <property type="match status" value="1"/>
</dbReference>
<name>A0A2N0TTS2_9FLAO</name>
<keyword evidence="5" id="KW-1185">Reference proteome</keyword>
<accession>A0A2N0TTS2</accession>
<reference evidence="4 6" key="1">
    <citation type="submission" date="2015-10" db="EMBL/GenBank/DDBJ databases">
        <title>Draft genome sequence of Salegentibacter salinarum KCTC 12975.</title>
        <authorList>
            <person name="Lin W."/>
            <person name="Zheng Q."/>
        </authorList>
    </citation>
    <scope>NUCLEOTIDE SEQUENCE [LARGE SCALE GENOMIC DNA]</scope>
    <source>
        <strain evidence="4 6">KCTC 12974</strain>
    </source>
</reference>
<feature type="transmembrane region" description="Helical" evidence="1">
    <location>
        <begin position="344"/>
        <end position="360"/>
    </location>
</feature>
<protein>
    <submittedName>
        <fullName evidence="4">Phosphohydrolase</fullName>
    </submittedName>
</protein>
<proteinExistence type="predicted"/>
<keyword evidence="1" id="KW-0472">Membrane</keyword>
<dbReference type="PANTHER" id="PTHR36442:SF1">
    <property type="entry name" value="CYCLIC-DI-AMP PHOSPHODIESTERASE PGPH"/>
    <property type="match status" value="1"/>
</dbReference>
<feature type="transmembrane region" description="Helical" evidence="1">
    <location>
        <begin position="297"/>
        <end position="317"/>
    </location>
</feature>
<keyword evidence="4" id="KW-0378">Hydrolase</keyword>
<evidence type="ECO:0000313" key="4">
    <source>
        <dbReference type="EMBL" id="PKD18142.1"/>
    </source>
</evidence>
<dbReference type="PROSITE" id="PS51831">
    <property type="entry name" value="HD"/>
    <property type="match status" value="1"/>
</dbReference>
<reference evidence="3 5" key="2">
    <citation type="submission" date="2016-09" db="EMBL/GenBank/DDBJ databases">
        <title>Genome Sequence of Salegentibacter salarius,Isolated from a Marine Solar Saltern of the Yellow Sea in South Korea.</title>
        <authorList>
            <person name="Zheng Q."/>
            <person name="Liu Y."/>
        </authorList>
    </citation>
    <scope>NUCLEOTIDE SEQUENCE [LARGE SCALE GENOMIC DNA]</scope>
    <source>
        <strain evidence="3 5">KCTC 12974</strain>
    </source>
</reference>
<dbReference type="Pfam" id="PF01966">
    <property type="entry name" value="HD"/>
    <property type="match status" value="1"/>
</dbReference>
<organism evidence="4 6">
    <name type="scientific">Salegentibacter salarius</name>
    <dbReference type="NCBI Taxonomy" id="435906"/>
    <lineage>
        <taxon>Bacteria</taxon>
        <taxon>Pseudomonadati</taxon>
        <taxon>Bacteroidota</taxon>
        <taxon>Flavobacteriia</taxon>
        <taxon>Flavobacteriales</taxon>
        <taxon>Flavobacteriaceae</taxon>
        <taxon>Salegentibacter</taxon>
    </lineage>
</organism>
<feature type="transmembrane region" description="Helical" evidence="1">
    <location>
        <begin position="366"/>
        <end position="385"/>
    </location>
</feature>
<evidence type="ECO:0000313" key="6">
    <source>
        <dbReference type="Proteomes" id="UP000232533"/>
    </source>
</evidence>
<evidence type="ECO:0000313" key="5">
    <source>
        <dbReference type="Proteomes" id="UP000176009"/>
    </source>
</evidence>
<dbReference type="InterPro" id="IPR003607">
    <property type="entry name" value="HD/PDEase_dom"/>
</dbReference>
<dbReference type="EMBL" id="MJBR01000020">
    <property type="protein sequence ID" value="OEY72436.1"/>
    <property type="molecule type" value="Genomic_DNA"/>
</dbReference>
<feature type="transmembrane region" description="Helical" evidence="1">
    <location>
        <begin position="423"/>
        <end position="444"/>
    </location>
</feature>